<dbReference type="InterPro" id="IPR029069">
    <property type="entry name" value="HotDog_dom_sf"/>
</dbReference>
<dbReference type="PANTHER" id="PTHR31727">
    <property type="entry name" value="OLEOYL-ACYL CARRIER PROTEIN THIOESTERASE 1, CHLOROPLASTIC"/>
    <property type="match status" value="1"/>
</dbReference>
<keyword evidence="8" id="KW-0809">Transit peptide</keyword>
<keyword evidence="10 11" id="KW-0275">Fatty acid biosynthesis</keyword>
<dbReference type="InterPro" id="IPR049427">
    <property type="entry name" value="Acyl-ACP_TE_C"/>
</dbReference>
<keyword evidence="5 11" id="KW-0934">Plastid</keyword>
<gene>
    <name evidence="14" type="ORF">V6N11_030026</name>
</gene>
<comment type="function">
    <text evidence="11">Plays an essential role in chain termination during de novo fatty acid synthesis.</text>
</comment>
<evidence type="ECO:0000259" key="13">
    <source>
        <dbReference type="Pfam" id="PF20791"/>
    </source>
</evidence>
<keyword evidence="9 11" id="KW-0443">Lipid metabolism</keyword>
<evidence type="ECO:0000256" key="6">
    <source>
        <dbReference type="ARBA" id="ARBA00022801"/>
    </source>
</evidence>
<organism evidence="14 15">
    <name type="scientific">Hibiscus sabdariffa</name>
    <name type="common">roselle</name>
    <dbReference type="NCBI Taxonomy" id="183260"/>
    <lineage>
        <taxon>Eukaryota</taxon>
        <taxon>Viridiplantae</taxon>
        <taxon>Streptophyta</taxon>
        <taxon>Embryophyta</taxon>
        <taxon>Tracheophyta</taxon>
        <taxon>Spermatophyta</taxon>
        <taxon>Magnoliopsida</taxon>
        <taxon>eudicotyledons</taxon>
        <taxon>Gunneridae</taxon>
        <taxon>Pentapetalae</taxon>
        <taxon>rosids</taxon>
        <taxon>malvids</taxon>
        <taxon>Malvales</taxon>
        <taxon>Malvaceae</taxon>
        <taxon>Malvoideae</taxon>
        <taxon>Hibiscus</taxon>
    </lineage>
</organism>
<protein>
    <recommendedName>
        <fullName evidence="11">Acyl-[acyl-carrier-protein] hydrolase</fullName>
        <ecNumber evidence="11">3.1.2.-</ecNumber>
    </recommendedName>
</protein>
<dbReference type="SUPFAM" id="SSF54637">
    <property type="entry name" value="Thioesterase/thiol ester dehydrase-isomerase"/>
    <property type="match status" value="2"/>
</dbReference>
<proteinExistence type="inferred from homology"/>
<evidence type="ECO:0000256" key="11">
    <source>
        <dbReference type="RuleBase" id="RU363096"/>
    </source>
</evidence>
<dbReference type="PANTHER" id="PTHR31727:SF9">
    <property type="entry name" value="ACYL-[ACYL-CARRIER-PROTEIN] HYDROLASE"/>
    <property type="match status" value="1"/>
</dbReference>
<evidence type="ECO:0000256" key="9">
    <source>
        <dbReference type="ARBA" id="ARBA00023098"/>
    </source>
</evidence>
<reference evidence="14 15" key="1">
    <citation type="journal article" date="2024" name="G3 (Bethesda)">
        <title>Genome assembly of Hibiscus sabdariffa L. provides insights into metabolisms of medicinal natural products.</title>
        <authorList>
            <person name="Kim T."/>
        </authorList>
    </citation>
    <scope>NUCLEOTIDE SEQUENCE [LARGE SCALE GENOMIC DNA]</scope>
    <source>
        <strain evidence="14">TK-2024</strain>
        <tissue evidence="14">Old leaves</tissue>
    </source>
</reference>
<keyword evidence="15" id="KW-1185">Reference proteome</keyword>
<evidence type="ECO:0000313" key="14">
    <source>
        <dbReference type="EMBL" id="KAK8988643.1"/>
    </source>
</evidence>
<dbReference type="EMBL" id="JBBPBN010000057">
    <property type="protein sequence ID" value="KAK8988643.1"/>
    <property type="molecule type" value="Genomic_DNA"/>
</dbReference>
<dbReference type="EC" id="3.1.2.-" evidence="11"/>
<evidence type="ECO:0000256" key="4">
    <source>
        <dbReference type="ARBA" id="ARBA00022528"/>
    </source>
</evidence>
<comment type="caution">
    <text evidence="14">The sequence shown here is derived from an EMBL/GenBank/DDBJ whole genome shotgun (WGS) entry which is preliminary data.</text>
</comment>
<name>A0ABR2PJP8_9ROSI</name>
<feature type="domain" description="Acyl-ACP thioesterase N-terminal hotdog" evidence="12">
    <location>
        <begin position="57"/>
        <end position="131"/>
    </location>
</feature>
<dbReference type="Proteomes" id="UP001396334">
    <property type="component" value="Unassembled WGS sequence"/>
</dbReference>
<comment type="subcellular location">
    <subcellularLocation>
        <location evidence="1 11">Plastid</location>
        <location evidence="1 11">Chloroplast</location>
    </subcellularLocation>
</comment>
<feature type="domain" description="Acyl-ACP thioesterase-like C-terminal" evidence="13">
    <location>
        <begin position="186"/>
        <end position="288"/>
    </location>
</feature>
<evidence type="ECO:0000313" key="15">
    <source>
        <dbReference type="Proteomes" id="UP001396334"/>
    </source>
</evidence>
<dbReference type="InterPro" id="IPR002864">
    <property type="entry name" value="Acyl-ACP_thioesterase_NHD"/>
</dbReference>
<dbReference type="InterPro" id="IPR045023">
    <property type="entry name" value="FATA/B"/>
</dbReference>
<dbReference type="Pfam" id="PF01643">
    <property type="entry name" value="Acyl-ACP_TE"/>
    <property type="match status" value="1"/>
</dbReference>
<dbReference type="Gene3D" id="3.10.129.10">
    <property type="entry name" value="Hotdog Thioesterase"/>
    <property type="match status" value="2"/>
</dbReference>
<evidence type="ECO:0000256" key="1">
    <source>
        <dbReference type="ARBA" id="ARBA00004229"/>
    </source>
</evidence>
<comment type="similarity">
    <text evidence="2 11">Belongs to the acyl-ACP thioesterase family.</text>
</comment>
<dbReference type="Pfam" id="PF20791">
    <property type="entry name" value="Acyl-ACP_TE_C"/>
    <property type="match status" value="1"/>
</dbReference>
<evidence type="ECO:0000256" key="8">
    <source>
        <dbReference type="ARBA" id="ARBA00022946"/>
    </source>
</evidence>
<evidence type="ECO:0000256" key="7">
    <source>
        <dbReference type="ARBA" id="ARBA00022832"/>
    </source>
</evidence>
<evidence type="ECO:0000259" key="12">
    <source>
        <dbReference type="Pfam" id="PF01643"/>
    </source>
</evidence>
<sequence length="302" mass="34742">MATSSITCTFFMVPNKQRVNICSNYAIEKTVKLSLKIKSQAQHNRDNISTGRMIKSGVVFQKNVCVRSFEIDPEYRMSTKAIMNYLQETSLDYGKQLGLPVDARFGITPGMCKLDLVWVFRDLRLEVDRYPCCLAVMMNNKTRKTCKLPEEVKDELKAFVTTDVDLDPIIEAQRYSIPRIETMDHIKTGLTPGWNDLDVNYHVNNAKYLDWILESTPDWIIYGHELRKINFEYRKECLKDDVIQSLSRVVTDETDGLSVSGANRMVELEHVLRLGSGIQVLRARTAWRPTPNNNLNKNNIII</sequence>
<keyword evidence="3 11" id="KW-0444">Lipid biosynthesis</keyword>
<keyword evidence="6 11" id="KW-0378">Hydrolase</keyword>
<keyword evidence="7 11" id="KW-0276">Fatty acid metabolism</keyword>
<keyword evidence="4 11" id="KW-0150">Chloroplast</keyword>
<evidence type="ECO:0000256" key="5">
    <source>
        <dbReference type="ARBA" id="ARBA00022640"/>
    </source>
</evidence>
<evidence type="ECO:0000256" key="2">
    <source>
        <dbReference type="ARBA" id="ARBA00006500"/>
    </source>
</evidence>
<accession>A0ABR2PJP8</accession>
<evidence type="ECO:0000256" key="10">
    <source>
        <dbReference type="ARBA" id="ARBA00023160"/>
    </source>
</evidence>
<evidence type="ECO:0000256" key="3">
    <source>
        <dbReference type="ARBA" id="ARBA00022516"/>
    </source>
</evidence>